<dbReference type="AlphaFoldDB" id="A0A1I7RPZ4"/>
<evidence type="ECO:0000313" key="9">
    <source>
        <dbReference type="Proteomes" id="UP000095284"/>
    </source>
</evidence>
<dbReference type="Proteomes" id="UP000659654">
    <property type="component" value="Unassembled WGS sequence"/>
</dbReference>
<reference evidence="8" key="2">
    <citation type="submission" date="2020-09" db="EMBL/GenBank/DDBJ databases">
        <authorList>
            <person name="Kikuchi T."/>
        </authorList>
    </citation>
    <scope>NUCLEOTIDE SEQUENCE</scope>
    <source>
        <strain evidence="8">Ka4C1</strain>
    </source>
</reference>
<evidence type="ECO:0000313" key="11">
    <source>
        <dbReference type="WBParaSite" id="BXY_0278500.1"/>
    </source>
</evidence>
<comment type="similarity">
    <text evidence="2 6">Belongs to the Mediator complex subunit 11 family.</text>
</comment>
<dbReference type="Pfam" id="PF10280">
    <property type="entry name" value="Med11"/>
    <property type="match status" value="1"/>
</dbReference>
<dbReference type="Proteomes" id="UP000095284">
    <property type="component" value="Unplaced"/>
</dbReference>
<keyword evidence="6" id="KW-0804">Transcription</keyword>
<evidence type="ECO:0000256" key="2">
    <source>
        <dbReference type="ARBA" id="ARBA00008186"/>
    </source>
</evidence>
<dbReference type="OrthoDB" id="5418434at2759"/>
<proteinExistence type="inferred from homology"/>
<organism evidence="9 11">
    <name type="scientific">Bursaphelenchus xylophilus</name>
    <name type="common">Pinewood nematode worm</name>
    <name type="synonym">Aphelenchoides xylophilus</name>
    <dbReference type="NCBI Taxonomy" id="6326"/>
    <lineage>
        <taxon>Eukaryota</taxon>
        <taxon>Metazoa</taxon>
        <taxon>Ecdysozoa</taxon>
        <taxon>Nematoda</taxon>
        <taxon>Chromadorea</taxon>
        <taxon>Rhabditida</taxon>
        <taxon>Tylenchina</taxon>
        <taxon>Tylenchomorpha</taxon>
        <taxon>Aphelenchoidea</taxon>
        <taxon>Aphelenchoididae</taxon>
        <taxon>Bursaphelenchus</taxon>
    </lineage>
</organism>
<dbReference type="eggNOG" id="KOG4057">
    <property type="taxonomic scope" value="Eukaryota"/>
</dbReference>
<evidence type="ECO:0000256" key="1">
    <source>
        <dbReference type="ARBA" id="ARBA00004123"/>
    </source>
</evidence>
<protein>
    <recommendedName>
        <fullName evidence="3 6">Mediator of RNA polymerase II transcription subunit 11</fullName>
    </recommendedName>
    <alternativeName>
        <fullName evidence="5 6">Mediator complex subunit 11</fullName>
    </alternativeName>
</protein>
<evidence type="ECO:0000313" key="10">
    <source>
        <dbReference type="Proteomes" id="UP000659654"/>
    </source>
</evidence>
<evidence type="ECO:0000256" key="3">
    <source>
        <dbReference type="ARBA" id="ARBA00019621"/>
    </source>
</evidence>
<feature type="region of interest" description="Disordered" evidence="7">
    <location>
        <begin position="135"/>
        <end position="170"/>
    </location>
</feature>
<accession>A0A1I7RPZ4</accession>
<keyword evidence="6" id="KW-0010">Activator</keyword>
<evidence type="ECO:0000256" key="5">
    <source>
        <dbReference type="ARBA" id="ARBA00032011"/>
    </source>
</evidence>
<evidence type="ECO:0000313" key="8">
    <source>
        <dbReference type="EMBL" id="CAD5215261.1"/>
    </source>
</evidence>
<gene>
    <name evidence="6" type="primary">MED11</name>
    <name evidence="8" type="ORF">BXYJ_LOCUS3941</name>
</gene>
<comment type="subcellular location">
    <subcellularLocation>
        <location evidence="1 6">Nucleus</location>
    </subcellularLocation>
</comment>
<comment type="function">
    <text evidence="6">Component of the Mediator complex, a coactivator involved in the regulated transcription of nearly all RNA polymerase II-dependent genes. Mediator functions as a bridge to convey information from gene-specific regulatory proteins to the basal RNA polymerase II transcription machinery. Mediator is recruited to promoters by direct interactions with regulatory proteins and serves as a scaffold for the assembly of a functional pre-initiation complex with RNA polymerase II and the general transcription factors.</text>
</comment>
<dbReference type="Proteomes" id="UP000582659">
    <property type="component" value="Unassembled WGS sequence"/>
</dbReference>
<keyword evidence="4 6" id="KW-0539">Nucleus</keyword>
<dbReference type="GO" id="GO:0006357">
    <property type="term" value="P:regulation of transcription by RNA polymerase II"/>
    <property type="evidence" value="ECO:0007669"/>
    <property type="project" value="InterPro"/>
</dbReference>
<reference evidence="11" key="1">
    <citation type="submission" date="2016-11" db="UniProtKB">
        <authorList>
            <consortium name="WormBaseParasite"/>
        </authorList>
    </citation>
    <scope>IDENTIFICATION</scope>
</reference>
<keyword evidence="6" id="KW-0805">Transcription regulation</keyword>
<dbReference type="Gene3D" id="1.10.287.3490">
    <property type="match status" value="1"/>
</dbReference>
<evidence type="ECO:0000256" key="7">
    <source>
        <dbReference type="SAM" id="MobiDB-lite"/>
    </source>
</evidence>
<dbReference type="EMBL" id="CAJFDI010000002">
    <property type="protein sequence ID" value="CAD5215261.1"/>
    <property type="molecule type" value="Genomic_DNA"/>
</dbReference>
<evidence type="ECO:0000256" key="4">
    <source>
        <dbReference type="ARBA" id="ARBA00023242"/>
    </source>
</evidence>
<dbReference type="GO" id="GO:0016592">
    <property type="term" value="C:mediator complex"/>
    <property type="evidence" value="ECO:0007669"/>
    <property type="project" value="InterPro"/>
</dbReference>
<dbReference type="InterPro" id="IPR019404">
    <property type="entry name" value="Mediator_Med11"/>
</dbReference>
<dbReference type="WBParaSite" id="BXY_0278500.1">
    <property type="protein sequence ID" value="BXY_0278500.1"/>
    <property type="gene ID" value="BXY_0278500"/>
</dbReference>
<keyword evidence="10" id="KW-1185">Reference proteome</keyword>
<sequence>MNLQPQQQGQPNSESYDFFRESSSITLTQRLQQLDEVDRKVGEIMDFTRELINNLDKDKQISRSKMDENAKRYSKILEEDIMKVITDQLTYMEQLCVGAEHQDSMFRVQNKKRTTNQILQRMRYELGVFQQMDKESEAVTPASDGTDDDFVRVEGPDPEDVQVLSTESDD</sequence>
<comment type="subunit">
    <text evidence="6">Component of the Mediator complex.</text>
</comment>
<dbReference type="SMR" id="A0A1I7RPZ4"/>
<dbReference type="EMBL" id="CAJFCV020000002">
    <property type="protein sequence ID" value="CAG9096874.1"/>
    <property type="molecule type" value="Genomic_DNA"/>
</dbReference>
<dbReference type="GO" id="GO:0003712">
    <property type="term" value="F:transcription coregulator activity"/>
    <property type="evidence" value="ECO:0007669"/>
    <property type="project" value="InterPro"/>
</dbReference>
<evidence type="ECO:0000256" key="6">
    <source>
        <dbReference type="RuleBase" id="RU364147"/>
    </source>
</evidence>
<name>A0A1I7RPZ4_BURXY</name>